<keyword evidence="5 6" id="KW-0472">Membrane</keyword>
<reference evidence="8 9" key="1">
    <citation type="journal article" date="2019" name="Emerg. Microbes Infect.">
        <title>Comprehensive subspecies identification of 175 nontuberculous mycobacteria species based on 7547 genomic profiles.</title>
        <authorList>
            <person name="Matsumoto Y."/>
            <person name="Kinjo T."/>
            <person name="Motooka D."/>
            <person name="Nabeya D."/>
            <person name="Jung N."/>
            <person name="Uechi K."/>
            <person name="Horii T."/>
            <person name="Iida T."/>
            <person name="Fujita J."/>
            <person name="Nakamura S."/>
        </authorList>
    </citation>
    <scope>NUCLEOTIDE SEQUENCE [LARGE SCALE GENOMIC DNA]</scope>
    <source>
        <strain evidence="8 9">JCM 12603</strain>
    </source>
</reference>
<dbReference type="AlphaFoldDB" id="A0A6N4V6C1"/>
<evidence type="ECO:0000256" key="6">
    <source>
        <dbReference type="SAM" id="Phobius"/>
    </source>
</evidence>
<dbReference type="Pfam" id="PF00990">
    <property type="entry name" value="GGDEF"/>
    <property type="match status" value="1"/>
</dbReference>
<evidence type="ECO:0000256" key="3">
    <source>
        <dbReference type="ARBA" id="ARBA00022692"/>
    </source>
</evidence>
<keyword evidence="9" id="KW-1185">Reference proteome</keyword>
<dbReference type="SMART" id="SM00267">
    <property type="entry name" value="GGDEF"/>
    <property type="match status" value="1"/>
</dbReference>
<sequence length="652" mass="70641">MAAGAEADGWWAGLRARVRVAGLRAPVRGAGLRAPVRGADLVPPLWQLIGWTAAVASASYLVRWLASVDGRTFTVVWLAAAPQLVALLTARRRHWPVYLLAFAVTQYLPAWLLLGQHPELAALSTVSAVLFAATLLHPDRDWVSGRSDSVRSWRRFVIYAVMVAPMLAGVIGAASVLVHQQGPTDLQSLARTALIWYLAEAVGIAFLTPVLLRWRRYWRRYTGRQLISTAGLTLLMLGLGAVAASESNFLLMFLTGVPALLMLIEFGIAAAFWQLAVGAVIILGTTFAGRGPFIATADTATQAMIHAQAFLLAGYAMVVIVAAALEERNRLSALDHVSREIYDLVADLTGDLVLVLDPRGDVLHHAYTGHTHLDLPQGRISRTEWLEHVHPEDQHLITNRMASRSEGVSLPFRVRSREGGWRWYVVHSRRTAHGLSAAILRDVTLEREMQESLTDLANSDALTGLANRRGLTQRAREIWLRAHELDQPLTALFVDVDHFKAFNDEFGHQAGDACLRDVSDVLQNLAAPETCVAARYGGEEFAVVLAGCDDPYTFAKGVAAAIRALGIDHPASPCGVLTISIGVATAYPRTAHGVDPDAAVGQLLERADQALYVAKSQGRNAIALARDEALVGEQVHRAGEEAREAGGGGHDD</sequence>
<evidence type="ECO:0000259" key="7">
    <source>
        <dbReference type="PROSITE" id="PS50887"/>
    </source>
</evidence>
<name>A0A6N4V6C1_9MYCO</name>
<dbReference type="SUPFAM" id="SSF55785">
    <property type="entry name" value="PYP-like sensor domain (PAS domain)"/>
    <property type="match status" value="1"/>
</dbReference>
<dbReference type="Gene3D" id="3.30.450.20">
    <property type="entry name" value="PAS domain"/>
    <property type="match status" value="1"/>
</dbReference>
<keyword evidence="4 6" id="KW-1133">Transmembrane helix</keyword>
<dbReference type="InterPro" id="IPR007895">
    <property type="entry name" value="MASE1"/>
</dbReference>
<dbReference type="FunFam" id="3.30.70.270:FF:000001">
    <property type="entry name" value="Diguanylate cyclase domain protein"/>
    <property type="match status" value="1"/>
</dbReference>
<feature type="transmembrane region" description="Helical" evidence="6">
    <location>
        <begin position="97"/>
        <end position="114"/>
    </location>
</feature>
<evidence type="ECO:0000256" key="4">
    <source>
        <dbReference type="ARBA" id="ARBA00022989"/>
    </source>
</evidence>
<evidence type="ECO:0000256" key="2">
    <source>
        <dbReference type="ARBA" id="ARBA00022475"/>
    </source>
</evidence>
<dbReference type="RefSeq" id="WP_163673125.1">
    <property type="nucleotide sequence ID" value="NZ_AP022570.1"/>
</dbReference>
<keyword evidence="3 6" id="KW-0812">Transmembrane</keyword>
<dbReference type="EMBL" id="AP022570">
    <property type="protein sequence ID" value="BBX50455.1"/>
    <property type="molecule type" value="Genomic_DNA"/>
</dbReference>
<dbReference type="InterPro" id="IPR050469">
    <property type="entry name" value="Diguanylate_Cyclase"/>
</dbReference>
<dbReference type="KEGG" id="mpof:MPOR_14810"/>
<accession>A0A6N4V6C1</accession>
<dbReference type="CDD" id="cd01949">
    <property type="entry name" value="GGDEF"/>
    <property type="match status" value="1"/>
</dbReference>
<dbReference type="GO" id="GO:0005886">
    <property type="term" value="C:plasma membrane"/>
    <property type="evidence" value="ECO:0007669"/>
    <property type="project" value="UniProtKB-SubCell"/>
</dbReference>
<feature type="domain" description="GGDEF" evidence="7">
    <location>
        <begin position="487"/>
        <end position="627"/>
    </location>
</feature>
<dbReference type="Pfam" id="PF05231">
    <property type="entry name" value="MASE1"/>
    <property type="match status" value="1"/>
</dbReference>
<dbReference type="InterPro" id="IPR043128">
    <property type="entry name" value="Rev_trsase/Diguanyl_cyclase"/>
</dbReference>
<feature type="transmembrane region" description="Helical" evidence="6">
    <location>
        <begin position="45"/>
        <end position="66"/>
    </location>
</feature>
<dbReference type="GO" id="GO:0052621">
    <property type="term" value="F:diguanylate cyclase activity"/>
    <property type="evidence" value="ECO:0007669"/>
    <property type="project" value="TreeGrafter"/>
</dbReference>
<evidence type="ECO:0000256" key="1">
    <source>
        <dbReference type="ARBA" id="ARBA00004651"/>
    </source>
</evidence>
<feature type="transmembrane region" description="Helical" evidence="6">
    <location>
        <begin position="194"/>
        <end position="214"/>
    </location>
</feature>
<gene>
    <name evidence="8" type="ORF">MPOR_14810</name>
</gene>
<dbReference type="InterPro" id="IPR000160">
    <property type="entry name" value="GGDEF_dom"/>
</dbReference>
<dbReference type="Proteomes" id="UP000466785">
    <property type="component" value="Chromosome"/>
</dbReference>
<feature type="transmembrane region" description="Helical" evidence="6">
    <location>
        <begin position="156"/>
        <end position="174"/>
    </location>
</feature>
<dbReference type="NCBIfam" id="TIGR00254">
    <property type="entry name" value="GGDEF"/>
    <property type="match status" value="1"/>
</dbReference>
<evidence type="ECO:0000313" key="9">
    <source>
        <dbReference type="Proteomes" id="UP000466785"/>
    </source>
</evidence>
<dbReference type="PANTHER" id="PTHR45138">
    <property type="entry name" value="REGULATORY COMPONENTS OF SENSORY TRANSDUCTION SYSTEM"/>
    <property type="match status" value="1"/>
</dbReference>
<dbReference type="PANTHER" id="PTHR45138:SF9">
    <property type="entry name" value="DIGUANYLATE CYCLASE DGCM-RELATED"/>
    <property type="match status" value="1"/>
</dbReference>
<protein>
    <recommendedName>
        <fullName evidence="7">GGDEF domain-containing protein</fullName>
    </recommendedName>
</protein>
<evidence type="ECO:0000313" key="8">
    <source>
        <dbReference type="EMBL" id="BBX50455.1"/>
    </source>
</evidence>
<dbReference type="PROSITE" id="PS50887">
    <property type="entry name" value="GGDEF"/>
    <property type="match status" value="1"/>
</dbReference>
<organism evidence="8 9">
    <name type="scientific">Mycolicibacterium poriferae</name>
    <dbReference type="NCBI Taxonomy" id="39694"/>
    <lineage>
        <taxon>Bacteria</taxon>
        <taxon>Bacillati</taxon>
        <taxon>Actinomycetota</taxon>
        <taxon>Actinomycetes</taxon>
        <taxon>Mycobacteriales</taxon>
        <taxon>Mycobacteriaceae</taxon>
        <taxon>Mycolicibacterium</taxon>
    </lineage>
</organism>
<dbReference type="SUPFAM" id="SSF55073">
    <property type="entry name" value="Nucleotide cyclase"/>
    <property type="match status" value="1"/>
</dbReference>
<feature type="transmembrane region" description="Helical" evidence="6">
    <location>
        <begin position="305"/>
        <end position="325"/>
    </location>
</feature>
<keyword evidence="2" id="KW-1003">Cell membrane</keyword>
<dbReference type="InterPro" id="IPR035965">
    <property type="entry name" value="PAS-like_dom_sf"/>
</dbReference>
<proteinExistence type="predicted"/>
<dbReference type="Gene3D" id="3.30.70.270">
    <property type="match status" value="1"/>
</dbReference>
<dbReference type="GO" id="GO:1902201">
    <property type="term" value="P:negative regulation of bacterial-type flagellum-dependent cell motility"/>
    <property type="evidence" value="ECO:0007669"/>
    <property type="project" value="TreeGrafter"/>
</dbReference>
<feature type="transmembrane region" description="Helical" evidence="6">
    <location>
        <begin position="120"/>
        <end position="136"/>
    </location>
</feature>
<evidence type="ECO:0000256" key="5">
    <source>
        <dbReference type="ARBA" id="ARBA00023136"/>
    </source>
</evidence>
<comment type="subcellular location">
    <subcellularLocation>
        <location evidence="1">Cell membrane</location>
        <topology evidence="1">Multi-pass membrane protein</topology>
    </subcellularLocation>
</comment>
<dbReference type="InterPro" id="IPR029787">
    <property type="entry name" value="Nucleotide_cyclase"/>
</dbReference>
<dbReference type="GO" id="GO:0043709">
    <property type="term" value="P:cell adhesion involved in single-species biofilm formation"/>
    <property type="evidence" value="ECO:0007669"/>
    <property type="project" value="TreeGrafter"/>
</dbReference>
<feature type="transmembrane region" description="Helical" evidence="6">
    <location>
        <begin position="226"/>
        <end position="243"/>
    </location>
</feature>